<feature type="transmembrane region" description="Helical" evidence="2">
    <location>
        <begin position="295"/>
        <end position="322"/>
    </location>
</feature>
<reference evidence="4" key="1">
    <citation type="submission" date="2023-07" db="EMBL/GenBank/DDBJ databases">
        <title>Description of three actinobacteria isolated from air of manufacturing shop in a pharmaceutical factory.</title>
        <authorList>
            <person name="Zhang D.-F."/>
        </authorList>
    </citation>
    <scope>NUCLEOTIDE SEQUENCE [LARGE SCALE GENOMIC DNA]</scope>
    <source>
        <strain evidence="4">CCTCC AB 2011122</strain>
    </source>
</reference>
<evidence type="ECO:0000256" key="1">
    <source>
        <dbReference type="SAM" id="MobiDB-lite"/>
    </source>
</evidence>
<sequence>MTIQTISTEAPTPTPDRPAPGGATGARTWHRPLLVLTAAMVALAVASVVGLLVDERTLLGQPIWAKPLKFALSIAIYAVTLAWLITLTRGRLRRVSWWAGTVSTVALVIEMVVIVGAVVAGTTSHFNVSTPLASVLWSVMAGSIVVVWIATLVVAFALFRAPLGDPARSLAIRAGSILALAGMALAFLMTSPTAAQVADFRGIAGAHSVGVADGGPGIPVLGWSTVAGDLRIPHFVGMHALQALVLFVMALEWAARRVAVLADVRVRFGLVAIATALAAATTATVTVQALMGESIVAPSAAIAGTTAILWSGAAVAATLVVLRGIRRRRLSHAVDE</sequence>
<evidence type="ECO:0000256" key="2">
    <source>
        <dbReference type="SAM" id="Phobius"/>
    </source>
</evidence>
<organism evidence="3 4">
    <name type="scientific">Agromyces indicus</name>
    <dbReference type="NCBI Taxonomy" id="758919"/>
    <lineage>
        <taxon>Bacteria</taxon>
        <taxon>Bacillati</taxon>
        <taxon>Actinomycetota</taxon>
        <taxon>Actinomycetes</taxon>
        <taxon>Micrococcales</taxon>
        <taxon>Microbacteriaceae</taxon>
        <taxon>Agromyces</taxon>
    </lineage>
</organism>
<evidence type="ECO:0008006" key="5">
    <source>
        <dbReference type="Google" id="ProtNLM"/>
    </source>
</evidence>
<dbReference type="Proteomes" id="UP001260072">
    <property type="component" value="Unassembled WGS sequence"/>
</dbReference>
<name>A0ABU1FKQ2_9MICO</name>
<feature type="region of interest" description="Disordered" evidence="1">
    <location>
        <begin position="1"/>
        <end position="24"/>
    </location>
</feature>
<dbReference type="RefSeq" id="WP_310520798.1">
    <property type="nucleotide sequence ID" value="NZ_BAABBS010000002.1"/>
</dbReference>
<feature type="transmembrane region" description="Helical" evidence="2">
    <location>
        <begin position="170"/>
        <end position="189"/>
    </location>
</feature>
<evidence type="ECO:0000313" key="4">
    <source>
        <dbReference type="Proteomes" id="UP001260072"/>
    </source>
</evidence>
<feature type="transmembrane region" description="Helical" evidence="2">
    <location>
        <begin position="266"/>
        <end position="289"/>
    </location>
</feature>
<feature type="transmembrane region" description="Helical" evidence="2">
    <location>
        <begin position="232"/>
        <end position="254"/>
    </location>
</feature>
<proteinExistence type="predicted"/>
<accession>A0ABU1FKQ2</accession>
<feature type="transmembrane region" description="Helical" evidence="2">
    <location>
        <begin position="33"/>
        <end position="53"/>
    </location>
</feature>
<feature type="transmembrane region" description="Helical" evidence="2">
    <location>
        <begin position="68"/>
        <end position="85"/>
    </location>
</feature>
<keyword evidence="2" id="KW-1133">Transmembrane helix</keyword>
<protein>
    <recommendedName>
        <fullName evidence="5">Heme A synthase</fullName>
    </recommendedName>
</protein>
<keyword evidence="4" id="KW-1185">Reference proteome</keyword>
<dbReference type="EMBL" id="JAVKGS010000002">
    <property type="protein sequence ID" value="MDR5692333.1"/>
    <property type="molecule type" value="Genomic_DNA"/>
</dbReference>
<keyword evidence="2" id="KW-0472">Membrane</keyword>
<feature type="transmembrane region" description="Helical" evidence="2">
    <location>
        <begin position="97"/>
        <end position="123"/>
    </location>
</feature>
<keyword evidence="2" id="KW-0812">Transmembrane</keyword>
<evidence type="ECO:0000313" key="3">
    <source>
        <dbReference type="EMBL" id="MDR5692333.1"/>
    </source>
</evidence>
<gene>
    <name evidence="3" type="ORF">RH861_09700</name>
</gene>
<feature type="transmembrane region" description="Helical" evidence="2">
    <location>
        <begin position="135"/>
        <end position="158"/>
    </location>
</feature>
<feature type="compositionally biased region" description="Polar residues" evidence="1">
    <location>
        <begin position="1"/>
        <end position="11"/>
    </location>
</feature>
<comment type="caution">
    <text evidence="3">The sequence shown here is derived from an EMBL/GenBank/DDBJ whole genome shotgun (WGS) entry which is preliminary data.</text>
</comment>